<dbReference type="Proteomes" id="UP001438707">
    <property type="component" value="Unassembled WGS sequence"/>
</dbReference>
<feature type="region of interest" description="Disordered" evidence="1">
    <location>
        <begin position="64"/>
        <end position="97"/>
    </location>
</feature>
<feature type="region of interest" description="Disordered" evidence="1">
    <location>
        <begin position="1"/>
        <end position="35"/>
    </location>
</feature>
<proteinExistence type="predicted"/>
<keyword evidence="3" id="KW-1185">Reference proteome</keyword>
<accession>A0AAW1QM30</accession>
<dbReference type="EMBL" id="JALJOS010000031">
    <property type="protein sequence ID" value="KAK9822526.1"/>
    <property type="molecule type" value="Genomic_DNA"/>
</dbReference>
<protein>
    <submittedName>
        <fullName evidence="2">Uncharacterized protein</fullName>
    </submittedName>
</protein>
<evidence type="ECO:0000256" key="1">
    <source>
        <dbReference type="SAM" id="MobiDB-lite"/>
    </source>
</evidence>
<comment type="caution">
    <text evidence="2">The sequence shown here is derived from an EMBL/GenBank/DDBJ whole genome shotgun (WGS) entry which is preliminary data.</text>
</comment>
<organism evidence="2 3">
    <name type="scientific">Apatococcus lobatus</name>
    <dbReference type="NCBI Taxonomy" id="904363"/>
    <lineage>
        <taxon>Eukaryota</taxon>
        <taxon>Viridiplantae</taxon>
        <taxon>Chlorophyta</taxon>
        <taxon>core chlorophytes</taxon>
        <taxon>Trebouxiophyceae</taxon>
        <taxon>Chlorellales</taxon>
        <taxon>Chlorellaceae</taxon>
        <taxon>Apatococcus</taxon>
    </lineage>
</organism>
<gene>
    <name evidence="2" type="ORF">WJX74_001534</name>
</gene>
<sequence>MEKTGVDGITGGTQAKGARYAGQAAGDVSKRGTDESGKLAGAELVAEGEKPIVQEKQEIAADINAPSGKVSASSTAKAEAGGTKTLDEYEKSTGKTV</sequence>
<dbReference type="AlphaFoldDB" id="A0AAW1QM30"/>
<reference evidence="2 3" key="1">
    <citation type="journal article" date="2024" name="Nat. Commun.">
        <title>Phylogenomics reveals the evolutionary origins of lichenization in chlorophyte algae.</title>
        <authorList>
            <person name="Puginier C."/>
            <person name="Libourel C."/>
            <person name="Otte J."/>
            <person name="Skaloud P."/>
            <person name="Haon M."/>
            <person name="Grisel S."/>
            <person name="Petersen M."/>
            <person name="Berrin J.G."/>
            <person name="Delaux P.M."/>
            <person name="Dal Grande F."/>
            <person name="Keller J."/>
        </authorList>
    </citation>
    <scope>NUCLEOTIDE SEQUENCE [LARGE SCALE GENOMIC DNA]</scope>
    <source>
        <strain evidence="2 3">SAG 2145</strain>
    </source>
</reference>
<feature type="compositionally biased region" description="Basic and acidic residues" evidence="1">
    <location>
        <begin position="85"/>
        <end position="97"/>
    </location>
</feature>
<evidence type="ECO:0000313" key="2">
    <source>
        <dbReference type="EMBL" id="KAK9822526.1"/>
    </source>
</evidence>
<evidence type="ECO:0000313" key="3">
    <source>
        <dbReference type="Proteomes" id="UP001438707"/>
    </source>
</evidence>
<name>A0AAW1QM30_9CHLO</name>